<dbReference type="Pfam" id="PF00536">
    <property type="entry name" value="SAM_1"/>
    <property type="match status" value="1"/>
</dbReference>
<dbReference type="PROSITE" id="PS50105">
    <property type="entry name" value="SAM_DOMAIN"/>
    <property type="match status" value="1"/>
</dbReference>
<accession>A0AAV8U1N4</accession>
<evidence type="ECO:0000313" key="4">
    <source>
        <dbReference type="EMBL" id="KAJ8772189.1"/>
    </source>
</evidence>
<keyword evidence="1" id="KW-0677">Repeat</keyword>
<evidence type="ECO:0000313" key="5">
    <source>
        <dbReference type="Proteomes" id="UP001159364"/>
    </source>
</evidence>
<dbReference type="CDD" id="cd09487">
    <property type="entry name" value="SAM_superfamily"/>
    <property type="match status" value="1"/>
</dbReference>
<evidence type="ECO:0000256" key="2">
    <source>
        <dbReference type="SAM" id="MobiDB-lite"/>
    </source>
</evidence>
<dbReference type="AlphaFoldDB" id="A0AAV8U1N4"/>
<dbReference type="SMART" id="SM00454">
    <property type="entry name" value="SAM"/>
    <property type="match status" value="1"/>
</dbReference>
<sequence length="314" mass="35432">MLVLNMNSKRQRRPNVRLGEIGDISAAFACGFSQQTRGNLGQKRYKTDFLSRSDTENNSGWGFADQTISEFVASEPGVSPRISTDLQNTENKNPNSKLGLELVNSDDIDVVKSKFNFGTISRKTRVMKRRGRSTLRNNNDFGSVWSSKLSPQFNNEDGKGFGMKEFEPFQSDGFNDCYPTNCFNDFSGHETPATSKEGWDCGIDEPAYDARQLQNFNALLEEDVCYQQTNLSPMSGHVYDGMKFGSDDINNVRRWLEDQGFGKYANVFEMHEVDDEALPLLTLEDLKEIGVFAVGPRRKLYTAIQQLRRGDLSS</sequence>
<proteinExistence type="predicted"/>
<dbReference type="PANTHER" id="PTHR10627">
    <property type="entry name" value="SCP160"/>
    <property type="match status" value="1"/>
</dbReference>
<dbReference type="InterPro" id="IPR001660">
    <property type="entry name" value="SAM"/>
</dbReference>
<dbReference type="EMBL" id="JAIWQS010000002">
    <property type="protein sequence ID" value="KAJ8772189.1"/>
    <property type="molecule type" value="Genomic_DNA"/>
</dbReference>
<comment type="caution">
    <text evidence="4">The sequence shown here is derived from an EMBL/GenBank/DDBJ whole genome shotgun (WGS) entry which is preliminary data.</text>
</comment>
<dbReference type="InterPro" id="IPR013761">
    <property type="entry name" value="SAM/pointed_sf"/>
</dbReference>
<reference evidence="4 5" key="1">
    <citation type="submission" date="2021-09" db="EMBL/GenBank/DDBJ databases">
        <title>Genomic insights and catalytic innovation underlie evolution of tropane alkaloids biosynthesis.</title>
        <authorList>
            <person name="Wang Y.-J."/>
            <person name="Tian T."/>
            <person name="Huang J.-P."/>
            <person name="Huang S.-X."/>
        </authorList>
    </citation>
    <scope>NUCLEOTIDE SEQUENCE [LARGE SCALE GENOMIC DNA]</scope>
    <source>
        <strain evidence="4">KIB-2018</strain>
        <tissue evidence="4">Leaf</tissue>
    </source>
</reference>
<protein>
    <recommendedName>
        <fullName evidence="3">SAM domain-containing protein</fullName>
    </recommendedName>
</protein>
<evidence type="ECO:0000256" key="1">
    <source>
        <dbReference type="ARBA" id="ARBA00022737"/>
    </source>
</evidence>
<feature type="domain" description="SAM" evidence="3">
    <location>
        <begin position="247"/>
        <end position="310"/>
    </location>
</feature>
<dbReference type="PANTHER" id="PTHR10627:SF65">
    <property type="entry name" value="SAM DOMAIN-CONTAINING PROTEIN"/>
    <property type="match status" value="1"/>
</dbReference>
<name>A0AAV8U1N4_9ROSI</name>
<feature type="region of interest" description="Disordered" evidence="2">
    <location>
        <begin position="79"/>
        <end position="98"/>
    </location>
</feature>
<feature type="compositionally biased region" description="Polar residues" evidence="2">
    <location>
        <begin position="81"/>
        <end position="96"/>
    </location>
</feature>
<organism evidence="4 5">
    <name type="scientific">Erythroxylum novogranatense</name>
    <dbReference type="NCBI Taxonomy" id="1862640"/>
    <lineage>
        <taxon>Eukaryota</taxon>
        <taxon>Viridiplantae</taxon>
        <taxon>Streptophyta</taxon>
        <taxon>Embryophyta</taxon>
        <taxon>Tracheophyta</taxon>
        <taxon>Spermatophyta</taxon>
        <taxon>Magnoliopsida</taxon>
        <taxon>eudicotyledons</taxon>
        <taxon>Gunneridae</taxon>
        <taxon>Pentapetalae</taxon>
        <taxon>rosids</taxon>
        <taxon>fabids</taxon>
        <taxon>Malpighiales</taxon>
        <taxon>Erythroxylaceae</taxon>
        <taxon>Erythroxylum</taxon>
    </lineage>
</organism>
<dbReference type="SUPFAM" id="SSF47769">
    <property type="entry name" value="SAM/Pointed domain"/>
    <property type="match status" value="1"/>
</dbReference>
<gene>
    <name evidence="4" type="ORF">K2173_027366</name>
</gene>
<evidence type="ECO:0000259" key="3">
    <source>
        <dbReference type="PROSITE" id="PS50105"/>
    </source>
</evidence>
<dbReference type="Proteomes" id="UP001159364">
    <property type="component" value="Linkage Group LG02"/>
</dbReference>
<dbReference type="Gene3D" id="1.10.150.50">
    <property type="entry name" value="Transcription Factor, Ets-1"/>
    <property type="match status" value="1"/>
</dbReference>
<keyword evidence="5" id="KW-1185">Reference proteome</keyword>